<sequence>MADLTAEAEARAALDAAGKLPDAELDLGAVALQFARIDAPEADWRAAERHLSDLARAMVEAAIATPDADRGDAGRRLAVLAEVLHGRFGYAGDQEGYDAPANANLIHVIERRRGLPVALGILWLHAAEAAGWGAHGLDFPGHFLIGLEGTPGQGVLDPFNGGAPLQAPELRGLLKRMQGPQAELRPDLLAPVGKRDVLLRLQNNLKLRRLQAGDIPSAMRCVQDMLRVAPAAAMLWREAALMHQRLDEIGAALQCLDRFLALVPPGSEAAQRARLLAVELRQRLH</sequence>
<comment type="similarity">
    <text evidence="1">Belongs to the UPF0162 family.</text>
</comment>
<evidence type="ECO:0000313" key="3">
    <source>
        <dbReference type="EMBL" id="PWC30262.1"/>
    </source>
</evidence>
<evidence type="ECO:0000313" key="4">
    <source>
        <dbReference type="Proteomes" id="UP000245048"/>
    </source>
</evidence>
<dbReference type="AlphaFoldDB" id="A0A2U1V8M4"/>
<reference evidence="4" key="1">
    <citation type="submission" date="2017-10" db="EMBL/GenBank/DDBJ databases">
        <authorList>
            <person name="Toshchakov S.V."/>
            <person name="Goeva M.A."/>
        </authorList>
    </citation>
    <scope>NUCLEOTIDE SEQUENCE [LARGE SCALE GENOMIC DNA]</scope>
    <source>
        <strain evidence="4">JR1/69-1-13</strain>
    </source>
</reference>
<evidence type="ECO:0000259" key="2">
    <source>
        <dbReference type="Pfam" id="PF13369"/>
    </source>
</evidence>
<dbReference type="EMBL" id="PDOA01000002">
    <property type="protein sequence ID" value="PWC30262.1"/>
    <property type="molecule type" value="Genomic_DNA"/>
</dbReference>
<gene>
    <name evidence="3" type="ORF">CR165_05325</name>
</gene>
<dbReference type="Gene3D" id="1.25.40.10">
    <property type="entry name" value="Tetratricopeptide repeat domain"/>
    <property type="match status" value="1"/>
</dbReference>
<dbReference type="RefSeq" id="WP_109515897.1">
    <property type="nucleotide sequence ID" value="NZ_JBHSCH010000051.1"/>
</dbReference>
<evidence type="ECO:0000256" key="1">
    <source>
        <dbReference type="ARBA" id="ARBA00007100"/>
    </source>
</evidence>
<dbReference type="Pfam" id="PF13371">
    <property type="entry name" value="TPR_9"/>
    <property type="match status" value="1"/>
</dbReference>
<dbReference type="Pfam" id="PF13369">
    <property type="entry name" value="Transglut_core2"/>
    <property type="match status" value="1"/>
</dbReference>
<dbReference type="Proteomes" id="UP000245048">
    <property type="component" value="Unassembled WGS sequence"/>
</dbReference>
<dbReference type="OrthoDB" id="232498at2"/>
<dbReference type="PANTHER" id="PTHR31350:SF21">
    <property type="entry name" value="F-BOX ONLY PROTEIN 21"/>
    <property type="match status" value="1"/>
</dbReference>
<accession>A0A2U1V8M4</accession>
<organism evidence="3 4">
    <name type="scientific">Teichococcus aestuarii</name>
    <dbReference type="NCBI Taxonomy" id="568898"/>
    <lineage>
        <taxon>Bacteria</taxon>
        <taxon>Pseudomonadati</taxon>
        <taxon>Pseudomonadota</taxon>
        <taxon>Alphaproteobacteria</taxon>
        <taxon>Acetobacterales</taxon>
        <taxon>Roseomonadaceae</taxon>
        <taxon>Roseomonas</taxon>
    </lineage>
</organism>
<name>A0A2U1V8M4_9PROT</name>
<proteinExistence type="inferred from homology"/>
<comment type="caution">
    <text evidence="3">The sequence shown here is derived from an EMBL/GenBank/DDBJ whole genome shotgun (WGS) entry which is preliminary data.</text>
</comment>
<keyword evidence="4" id="KW-1185">Reference proteome</keyword>
<dbReference type="InterPro" id="IPR011990">
    <property type="entry name" value="TPR-like_helical_dom_sf"/>
</dbReference>
<feature type="domain" description="Protein SirB1 N-terminal" evidence="2">
    <location>
        <begin position="48"/>
        <end position="202"/>
    </location>
</feature>
<protein>
    <recommendedName>
        <fullName evidence="2">Protein SirB1 N-terminal domain-containing protein</fullName>
    </recommendedName>
</protein>
<dbReference type="PANTHER" id="PTHR31350">
    <property type="entry name" value="SI:DKEY-261L7.2"/>
    <property type="match status" value="1"/>
</dbReference>
<dbReference type="SUPFAM" id="SSF48452">
    <property type="entry name" value="TPR-like"/>
    <property type="match status" value="1"/>
</dbReference>
<dbReference type="InterPro" id="IPR032698">
    <property type="entry name" value="SirB1_N"/>
</dbReference>